<accession>A0AAD5JVJ2</accession>
<dbReference type="AlphaFoldDB" id="A0AAD5JVJ2"/>
<dbReference type="EMBL" id="JAIXMP010000109">
    <property type="protein sequence ID" value="KAI9243059.1"/>
    <property type="molecule type" value="Genomic_DNA"/>
</dbReference>
<comment type="caution">
    <text evidence="3">The sequence shown here is derived from an EMBL/GenBank/DDBJ whole genome shotgun (WGS) entry which is preliminary data.</text>
</comment>
<gene>
    <name evidence="3" type="ORF">BDA99DRAFT_577586</name>
</gene>
<proteinExistence type="predicted"/>
<name>A0AAD5JVJ2_9FUNG</name>
<sequence>MSPQSNKIQPTNKPESTSGQPEVPIPGQTEPSSPIQSGLSITNTSDDVVMEEIEDPQNNNNNKLQTSNELDSTLPGSTPEQKIKTVITPTNYVADRVLTPKNKGSLLRSRYEAAADALLLATNQTPEQKAILKQEYNDAREKYNIYKELKKETQDDTASNYVPKNMPKLQIQGSKVRYPNETVHESLDAFISAFEMKLDMYKLPLNQNWERLFQGCIHHSQLPWFRRELRNKKLTWKEACKKIREEFGNPFHIWLALAEEAEWENGSKLAFCFITSLPQSIVPRSILSSHKYMRHLPDDEPPHQKSKRKYGSCPVHPRGHHSASECSVLQKQKDIVSQQLKQAKPKNTLCKFCNKVPYEPGHKCQEFYDFKKNKNNTYHNRSVHVSHDKNKYKTERNQNLLDEILLPSKMDGMDITD</sequence>
<feature type="compositionally biased region" description="Polar residues" evidence="2">
    <location>
        <begin position="63"/>
        <end position="80"/>
    </location>
</feature>
<evidence type="ECO:0000256" key="1">
    <source>
        <dbReference type="SAM" id="Coils"/>
    </source>
</evidence>
<keyword evidence="4" id="KW-1185">Reference proteome</keyword>
<organism evidence="3 4">
    <name type="scientific">Phascolomyces articulosus</name>
    <dbReference type="NCBI Taxonomy" id="60185"/>
    <lineage>
        <taxon>Eukaryota</taxon>
        <taxon>Fungi</taxon>
        <taxon>Fungi incertae sedis</taxon>
        <taxon>Mucoromycota</taxon>
        <taxon>Mucoromycotina</taxon>
        <taxon>Mucoromycetes</taxon>
        <taxon>Mucorales</taxon>
        <taxon>Lichtheimiaceae</taxon>
        <taxon>Phascolomyces</taxon>
    </lineage>
</organism>
<protein>
    <submittedName>
        <fullName evidence="3">Uncharacterized protein</fullName>
    </submittedName>
</protein>
<feature type="region of interest" description="Disordered" evidence="2">
    <location>
        <begin position="295"/>
        <end position="314"/>
    </location>
</feature>
<dbReference type="Proteomes" id="UP001209540">
    <property type="component" value="Unassembled WGS sequence"/>
</dbReference>
<feature type="compositionally biased region" description="Polar residues" evidence="2">
    <location>
        <begin position="1"/>
        <end position="20"/>
    </location>
</feature>
<reference evidence="3" key="1">
    <citation type="journal article" date="2022" name="IScience">
        <title>Evolution of zygomycete secretomes and the origins of terrestrial fungal ecologies.</title>
        <authorList>
            <person name="Chang Y."/>
            <person name="Wang Y."/>
            <person name="Mondo S."/>
            <person name="Ahrendt S."/>
            <person name="Andreopoulos W."/>
            <person name="Barry K."/>
            <person name="Beard J."/>
            <person name="Benny G.L."/>
            <person name="Blankenship S."/>
            <person name="Bonito G."/>
            <person name="Cuomo C."/>
            <person name="Desiro A."/>
            <person name="Gervers K.A."/>
            <person name="Hundley H."/>
            <person name="Kuo A."/>
            <person name="LaButti K."/>
            <person name="Lang B.F."/>
            <person name="Lipzen A."/>
            <person name="O'Donnell K."/>
            <person name="Pangilinan J."/>
            <person name="Reynolds N."/>
            <person name="Sandor L."/>
            <person name="Smith M.E."/>
            <person name="Tsang A."/>
            <person name="Grigoriev I.V."/>
            <person name="Stajich J.E."/>
            <person name="Spatafora J.W."/>
        </authorList>
    </citation>
    <scope>NUCLEOTIDE SEQUENCE</scope>
    <source>
        <strain evidence="3">RSA 2281</strain>
    </source>
</reference>
<feature type="region of interest" description="Disordered" evidence="2">
    <location>
        <begin position="1"/>
        <end position="81"/>
    </location>
</feature>
<evidence type="ECO:0000313" key="4">
    <source>
        <dbReference type="Proteomes" id="UP001209540"/>
    </source>
</evidence>
<evidence type="ECO:0000313" key="3">
    <source>
        <dbReference type="EMBL" id="KAI9243059.1"/>
    </source>
</evidence>
<feature type="compositionally biased region" description="Polar residues" evidence="2">
    <location>
        <begin position="29"/>
        <end position="46"/>
    </location>
</feature>
<evidence type="ECO:0000256" key="2">
    <source>
        <dbReference type="SAM" id="MobiDB-lite"/>
    </source>
</evidence>
<feature type="coiled-coil region" evidence="1">
    <location>
        <begin position="129"/>
        <end position="156"/>
    </location>
</feature>
<reference evidence="3" key="2">
    <citation type="submission" date="2023-02" db="EMBL/GenBank/DDBJ databases">
        <authorList>
            <consortium name="DOE Joint Genome Institute"/>
            <person name="Mondo S.J."/>
            <person name="Chang Y."/>
            <person name="Wang Y."/>
            <person name="Ahrendt S."/>
            <person name="Andreopoulos W."/>
            <person name="Barry K."/>
            <person name="Beard J."/>
            <person name="Benny G.L."/>
            <person name="Blankenship S."/>
            <person name="Bonito G."/>
            <person name="Cuomo C."/>
            <person name="Desiro A."/>
            <person name="Gervers K.A."/>
            <person name="Hundley H."/>
            <person name="Kuo A."/>
            <person name="LaButti K."/>
            <person name="Lang B.F."/>
            <person name="Lipzen A."/>
            <person name="O'Donnell K."/>
            <person name="Pangilinan J."/>
            <person name="Reynolds N."/>
            <person name="Sandor L."/>
            <person name="Smith M.W."/>
            <person name="Tsang A."/>
            <person name="Grigoriev I.V."/>
            <person name="Stajich J.E."/>
            <person name="Spatafora J.W."/>
        </authorList>
    </citation>
    <scope>NUCLEOTIDE SEQUENCE</scope>
    <source>
        <strain evidence="3">RSA 2281</strain>
    </source>
</reference>
<keyword evidence="1" id="KW-0175">Coiled coil</keyword>